<dbReference type="InterPro" id="IPR027417">
    <property type="entry name" value="P-loop_NTPase"/>
</dbReference>
<dbReference type="GO" id="GO:0005524">
    <property type="term" value="F:ATP binding"/>
    <property type="evidence" value="ECO:0007669"/>
    <property type="project" value="UniProtKB-KW"/>
</dbReference>
<dbReference type="SMART" id="SM00382">
    <property type="entry name" value="AAA"/>
    <property type="match status" value="1"/>
</dbReference>
<evidence type="ECO:0000259" key="7">
    <source>
        <dbReference type="SMART" id="SM00382"/>
    </source>
</evidence>
<dbReference type="Gene3D" id="1.10.8.430">
    <property type="entry name" value="Helical domain of apoptotic protease-activating factors"/>
    <property type="match status" value="1"/>
</dbReference>
<dbReference type="Gene3D" id="3.80.10.10">
    <property type="entry name" value="Ribonuclease Inhibitor"/>
    <property type="match status" value="2"/>
</dbReference>
<dbReference type="InterPro" id="IPR050905">
    <property type="entry name" value="Plant_NBS-LRR"/>
</dbReference>
<organism evidence="8 9">
    <name type="scientific">Vitis vinifera</name>
    <name type="common">Grape</name>
    <dbReference type="NCBI Taxonomy" id="29760"/>
    <lineage>
        <taxon>Eukaryota</taxon>
        <taxon>Viridiplantae</taxon>
        <taxon>Streptophyta</taxon>
        <taxon>Embryophyta</taxon>
        <taxon>Tracheophyta</taxon>
        <taxon>Spermatophyta</taxon>
        <taxon>Magnoliopsida</taxon>
        <taxon>eudicotyledons</taxon>
        <taxon>Gunneridae</taxon>
        <taxon>Pentapetalae</taxon>
        <taxon>rosids</taxon>
        <taxon>Vitales</taxon>
        <taxon>Vitaceae</taxon>
        <taxon>Viteae</taxon>
        <taxon>Vitis</taxon>
    </lineage>
</organism>
<sequence>MDFVSPILDVVSRLYACTAKHADYIFHLKRNLESLRNKMVELKNLSEDVKARVELAEQQNMWVRREVKRWLEDIDFIEVDAARILQLGDLQVEKKCLGSCCPKNFWSTYKVGKRVSKQLITIVIHLGEGRSFDSVAYRAPCARVDEMPLGHTVGVDWLYEKVCSCLIEDKVGIIGLYGTGGVGKTTLMKKINNEFLKTKHQFGVVIWVSVSKQTSVRTTQDVIRNKLQIPDGMWQGRTEDERAREIFNILKAKRFVLLLDDVWQRLDLSEIGVPPLPDGQNKSKVIITTRFMGICSDMEVQATFKVNCLTREEALGLFRKKVGEDTLSSHPDIPDLAEMMAERCKGLPLALVTVGRAMANRITPQEWQQAIQELEKFPSEISGMENQLFKVLKLSYDSLRDDITNLVSRGHKIIEELKNASLIEERDGFKESIKIHDVIHDMALWIGHECGTRMNKILVCESVGFVEARRAANWNEAERISLWGRNIEQLPETPHCSKLLTLFVRECTELKTFPSGFFQFMPLIRVLNLSATHRLTEFPVGVERLINLEYLNLSMTCIKQLPTEIRNLAKLRCLLLDSMHSLIIPPNVISSLLSLQLFSMYDGNALSAYRQALLEELESIERLDELSLSFCNIVPLNRLLSSHKLQRCMKRLSLNDCENLPSLKLSSVSLSYVETLVIFNCLQLEDVEINVRDVKIWSCPKLLNLTWLIYAAGLESLSIQSCELMKEVISYEYGASTTQHVRLFTRLTTLVLGGMPLLESIYQGTLLFPALEVISVINCPKLGRLPFDANSAARA</sequence>
<dbReference type="SUPFAM" id="SSF52058">
    <property type="entry name" value="L domain-like"/>
    <property type="match status" value="1"/>
</dbReference>
<dbReference type="InterPro" id="IPR042197">
    <property type="entry name" value="Apaf_helical"/>
</dbReference>
<name>A0A438GY08_VITVI</name>
<gene>
    <name evidence="8" type="primary">RPS5_11</name>
    <name evidence="8" type="ORF">CK203_047792</name>
</gene>
<protein>
    <submittedName>
        <fullName evidence="8">Disease resistance protein RPS5</fullName>
    </submittedName>
</protein>
<dbReference type="Pfam" id="PF23598">
    <property type="entry name" value="LRR_14"/>
    <property type="match status" value="1"/>
</dbReference>
<proteinExistence type="inferred from homology"/>
<dbReference type="Gene3D" id="3.40.50.300">
    <property type="entry name" value="P-loop containing nucleotide triphosphate hydrolases"/>
    <property type="match status" value="1"/>
</dbReference>
<keyword evidence="4" id="KW-0611">Plant defense</keyword>
<evidence type="ECO:0000256" key="1">
    <source>
        <dbReference type="ARBA" id="ARBA00008894"/>
    </source>
</evidence>
<dbReference type="FunFam" id="3.40.50.300:FF:001091">
    <property type="entry name" value="Probable disease resistance protein At1g61300"/>
    <property type="match status" value="1"/>
</dbReference>
<comment type="caution">
    <text evidence="8">The sequence shown here is derived from an EMBL/GenBank/DDBJ whole genome shotgun (WGS) entry which is preliminary data.</text>
</comment>
<dbReference type="Proteomes" id="UP000288805">
    <property type="component" value="Unassembled WGS sequence"/>
</dbReference>
<dbReference type="PANTHER" id="PTHR33463">
    <property type="entry name" value="NB-ARC DOMAIN-CONTAINING PROTEIN-RELATED"/>
    <property type="match status" value="1"/>
</dbReference>
<feature type="coiled-coil region" evidence="6">
    <location>
        <begin position="25"/>
        <end position="59"/>
    </location>
</feature>
<dbReference type="EMBL" id="QGNW01000318">
    <property type="protein sequence ID" value="RVW77114.1"/>
    <property type="molecule type" value="Genomic_DNA"/>
</dbReference>
<comment type="similarity">
    <text evidence="1">Belongs to the disease resistance NB-LRR family.</text>
</comment>
<dbReference type="GO" id="GO:0043531">
    <property type="term" value="F:ADP binding"/>
    <property type="evidence" value="ECO:0007669"/>
    <property type="project" value="InterPro"/>
</dbReference>
<dbReference type="AlphaFoldDB" id="A0A438GY08"/>
<evidence type="ECO:0000256" key="3">
    <source>
        <dbReference type="ARBA" id="ARBA00022741"/>
    </source>
</evidence>
<evidence type="ECO:0000313" key="8">
    <source>
        <dbReference type="EMBL" id="RVW77114.1"/>
    </source>
</evidence>
<dbReference type="PRINTS" id="PR00364">
    <property type="entry name" value="DISEASERSIST"/>
</dbReference>
<dbReference type="FunFam" id="1.10.8.430:FF:000003">
    <property type="entry name" value="Probable disease resistance protein At5g66910"/>
    <property type="match status" value="1"/>
</dbReference>
<dbReference type="InterPro" id="IPR032675">
    <property type="entry name" value="LRR_dom_sf"/>
</dbReference>
<dbReference type="InterPro" id="IPR003593">
    <property type="entry name" value="AAA+_ATPase"/>
</dbReference>
<reference evidence="8 9" key="1">
    <citation type="journal article" date="2018" name="PLoS Genet.">
        <title>Population sequencing reveals clonal diversity and ancestral inbreeding in the grapevine cultivar Chardonnay.</title>
        <authorList>
            <person name="Roach M.J."/>
            <person name="Johnson D.L."/>
            <person name="Bohlmann J."/>
            <person name="van Vuuren H.J."/>
            <person name="Jones S.J."/>
            <person name="Pretorius I.S."/>
            <person name="Schmidt S.A."/>
            <person name="Borneman A.R."/>
        </authorList>
    </citation>
    <scope>NUCLEOTIDE SEQUENCE [LARGE SCALE GENOMIC DNA]</scope>
    <source>
        <strain evidence="9">cv. Chardonnay</strain>
        <tissue evidence="8">Leaf</tissue>
    </source>
</reference>
<evidence type="ECO:0000256" key="6">
    <source>
        <dbReference type="SAM" id="Coils"/>
    </source>
</evidence>
<dbReference type="InterPro" id="IPR055414">
    <property type="entry name" value="LRR_R13L4/SHOC2-like"/>
</dbReference>
<evidence type="ECO:0000313" key="9">
    <source>
        <dbReference type="Proteomes" id="UP000288805"/>
    </source>
</evidence>
<dbReference type="Pfam" id="PF00931">
    <property type="entry name" value="NB-ARC"/>
    <property type="match status" value="1"/>
</dbReference>
<dbReference type="SUPFAM" id="SSF52540">
    <property type="entry name" value="P-loop containing nucleoside triphosphate hydrolases"/>
    <property type="match status" value="1"/>
</dbReference>
<keyword evidence="2" id="KW-0677">Repeat</keyword>
<accession>A0A438GY08</accession>
<keyword evidence="6" id="KW-0175">Coiled coil</keyword>
<feature type="domain" description="AAA+ ATPase" evidence="7">
    <location>
        <begin position="170"/>
        <end position="319"/>
    </location>
</feature>
<keyword evidence="3" id="KW-0547">Nucleotide-binding</keyword>
<evidence type="ECO:0000256" key="2">
    <source>
        <dbReference type="ARBA" id="ARBA00022737"/>
    </source>
</evidence>
<keyword evidence="5" id="KW-0067">ATP-binding</keyword>
<evidence type="ECO:0000256" key="4">
    <source>
        <dbReference type="ARBA" id="ARBA00022821"/>
    </source>
</evidence>
<dbReference type="GO" id="GO:0006952">
    <property type="term" value="P:defense response"/>
    <property type="evidence" value="ECO:0007669"/>
    <property type="project" value="UniProtKB-KW"/>
</dbReference>
<evidence type="ECO:0000256" key="5">
    <source>
        <dbReference type="ARBA" id="ARBA00022840"/>
    </source>
</evidence>
<dbReference type="InterPro" id="IPR002182">
    <property type="entry name" value="NB-ARC"/>
</dbReference>
<dbReference type="PANTHER" id="PTHR33463:SF220">
    <property type="entry name" value="NB-ARC DOMAIN-CONTAINING PROTEIN"/>
    <property type="match status" value="1"/>
</dbReference>